<comment type="caution">
    <text evidence="2">The sequence shown here is derived from an EMBL/GenBank/DDBJ whole genome shotgun (WGS) entry which is preliminary data.</text>
</comment>
<sequence>MTELANDVDSLWSPERLSAHLAISPKTLAKWRGERKGPPWVKIGKHIRYDPAKVQAWLEKIEQETVDEPPLW</sequence>
<dbReference type="Proteomes" id="UP000637578">
    <property type="component" value="Unassembled WGS sequence"/>
</dbReference>
<reference evidence="2" key="1">
    <citation type="journal article" date="2014" name="Int. J. Syst. Evol. Microbiol.">
        <title>Complete genome sequence of Corynebacterium casei LMG S-19264T (=DSM 44701T), isolated from a smear-ripened cheese.</title>
        <authorList>
            <consortium name="US DOE Joint Genome Institute (JGI-PGF)"/>
            <person name="Walter F."/>
            <person name="Albersmeier A."/>
            <person name="Kalinowski J."/>
            <person name="Ruckert C."/>
        </authorList>
    </citation>
    <scope>NUCLEOTIDE SEQUENCE</scope>
    <source>
        <strain evidence="2">CGMCC 4.5737</strain>
    </source>
</reference>
<dbReference type="Gene3D" id="1.10.10.10">
    <property type="entry name" value="Winged helix-like DNA-binding domain superfamily/Winged helix DNA-binding domain"/>
    <property type="match status" value="1"/>
</dbReference>
<organism evidence="2 3">
    <name type="scientific">Longimycelium tulufanense</name>
    <dbReference type="NCBI Taxonomy" id="907463"/>
    <lineage>
        <taxon>Bacteria</taxon>
        <taxon>Bacillati</taxon>
        <taxon>Actinomycetota</taxon>
        <taxon>Actinomycetes</taxon>
        <taxon>Pseudonocardiales</taxon>
        <taxon>Pseudonocardiaceae</taxon>
        <taxon>Longimycelium</taxon>
    </lineage>
</organism>
<evidence type="ECO:0000259" key="1">
    <source>
        <dbReference type="Pfam" id="PF12728"/>
    </source>
</evidence>
<dbReference type="EMBL" id="BMMK01000059">
    <property type="protein sequence ID" value="GGM83092.1"/>
    <property type="molecule type" value="Genomic_DNA"/>
</dbReference>
<dbReference type="InterPro" id="IPR041657">
    <property type="entry name" value="HTH_17"/>
</dbReference>
<evidence type="ECO:0000313" key="3">
    <source>
        <dbReference type="Proteomes" id="UP000637578"/>
    </source>
</evidence>
<reference evidence="2" key="2">
    <citation type="submission" date="2020-09" db="EMBL/GenBank/DDBJ databases">
        <authorList>
            <person name="Sun Q."/>
            <person name="Zhou Y."/>
        </authorList>
    </citation>
    <scope>NUCLEOTIDE SEQUENCE</scope>
    <source>
        <strain evidence="2">CGMCC 4.5737</strain>
    </source>
</reference>
<protein>
    <submittedName>
        <fullName evidence="2">Helix-turn-helix domain-containing protein</fullName>
    </submittedName>
</protein>
<dbReference type="Pfam" id="PF12728">
    <property type="entry name" value="HTH_17"/>
    <property type="match status" value="1"/>
</dbReference>
<accession>A0A8J3CET5</accession>
<name>A0A8J3CET5_9PSEU</name>
<dbReference type="SUPFAM" id="SSF46955">
    <property type="entry name" value="Putative DNA-binding domain"/>
    <property type="match status" value="1"/>
</dbReference>
<keyword evidence="3" id="KW-1185">Reference proteome</keyword>
<dbReference type="RefSeq" id="WP_189062000.1">
    <property type="nucleotide sequence ID" value="NZ_BMMK01000059.1"/>
</dbReference>
<feature type="domain" description="Helix-turn-helix" evidence="1">
    <location>
        <begin position="17"/>
        <end position="60"/>
    </location>
</feature>
<proteinExistence type="predicted"/>
<dbReference type="InterPro" id="IPR036388">
    <property type="entry name" value="WH-like_DNA-bd_sf"/>
</dbReference>
<gene>
    <name evidence="2" type="ORF">GCM10012275_62120</name>
</gene>
<dbReference type="InterPro" id="IPR009061">
    <property type="entry name" value="DNA-bd_dom_put_sf"/>
</dbReference>
<evidence type="ECO:0000313" key="2">
    <source>
        <dbReference type="EMBL" id="GGM83092.1"/>
    </source>
</evidence>
<dbReference type="AlphaFoldDB" id="A0A8J3CET5"/>